<comment type="subcellular location">
    <subcellularLocation>
        <location evidence="1">Cell membrane</location>
    </subcellularLocation>
</comment>
<comment type="similarity">
    <text evidence="2">Belongs to the bacterial sugar transferase family.</text>
</comment>
<accession>A0A0C1E863</accession>
<evidence type="ECO:0000256" key="3">
    <source>
        <dbReference type="ARBA" id="ARBA00022475"/>
    </source>
</evidence>
<dbReference type="GO" id="GO:0005886">
    <property type="term" value="C:plasma membrane"/>
    <property type="evidence" value="ECO:0007669"/>
    <property type="project" value="UniProtKB-SubCell"/>
</dbReference>
<dbReference type="PATRIC" id="fig|83552.4.peg.1427"/>
<evidence type="ECO:0000256" key="2">
    <source>
        <dbReference type="ARBA" id="ARBA00006464"/>
    </source>
</evidence>
<evidence type="ECO:0000256" key="1">
    <source>
        <dbReference type="ARBA" id="ARBA00004236"/>
    </source>
</evidence>
<feature type="domain" description="Bacterial sugar transferase" evidence="9">
    <location>
        <begin position="24"/>
        <end position="216"/>
    </location>
</feature>
<dbReference type="GO" id="GO:0016780">
    <property type="term" value="F:phosphotransferase activity, for other substituted phosphate groups"/>
    <property type="evidence" value="ECO:0007669"/>
    <property type="project" value="TreeGrafter"/>
</dbReference>
<dbReference type="Proteomes" id="UP000031307">
    <property type="component" value="Unassembled WGS sequence"/>
</dbReference>
<keyword evidence="4" id="KW-0808">Transferase</keyword>
<evidence type="ECO:0000313" key="11">
    <source>
        <dbReference type="Proteomes" id="UP000031307"/>
    </source>
</evidence>
<organism evidence="10 11">
    <name type="scientific">Parachlamydia acanthamoebae</name>
    <dbReference type="NCBI Taxonomy" id="83552"/>
    <lineage>
        <taxon>Bacteria</taxon>
        <taxon>Pseudomonadati</taxon>
        <taxon>Chlamydiota</taxon>
        <taxon>Chlamydiia</taxon>
        <taxon>Parachlamydiales</taxon>
        <taxon>Parachlamydiaceae</taxon>
        <taxon>Parachlamydia</taxon>
    </lineage>
</organism>
<gene>
    <name evidence="10" type="primary">exoY</name>
    <name evidence="10" type="ORF">DB43_GI00020</name>
</gene>
<dbReference type="EMBL" id="JSAM01000078">
    <property type="protein sequence ID" value="KIA77402.1"/>
    <property type="molecule type" value="Genomic_DNA"/>
</dbReference>
<protein>
    <submittedName>
        <fullName evidence="10">Exopolysaccharide production protein ExoY</fullName>
    </submittedName>
</protein>
<dbReference type="PANTHER" id="PTHR30576">
    <property type="entry name" value="COLANIC BIOSYNTHESIS UDP-GLUCOSE LIPID CARRIER TRANSFERASE"/>
    <property type="match status" value="1"/>
</dbReference>
<evidence type="ECO:0000256" key="8">
    <source>
        <dbReference type="SAM" id="Phobius"/>
    </source>
</evidence>
<dbReference type="Pfam" id="PF02397">
    <property type="entry name" value="Bac_transf"/>
    <property type="match status" value="1"/>
</dbReference>
<dbReference type="AlphaFoldDB" id="A0A0C1E863"/>
<evidence type="ECO:0000256" key="6">
    <source>
        <dbReference type="ARBA" id="ARBA00022989"/>
    </source>
</evidence>
<evidence type="ECO:0000313" key="10">
    <source>
        <dbReference type="EMBL" id="KIA77402.1"/>
    </source>
</evidence>
<evidence type="ECO:0000256" key="4">
    <source>
        <dbReference type="ARBA" id="ARBA00022679"/>
    </source>
</evidence>
<dbReference type="InterPro" id="IPR003362">
    <property type="entry name" value="Bact_transf"/>
</dbReference>
<keyword evidence="6 8" id="KW-1133">Transmembrane helix</keyword>
<keyword evidence="5 8" id="KW-0812">Transmembrane</keyword>
<reference evidence="10 11" key="1">
    <citation type="journal article" date="2014" name="Mol. Biol. Evol.">
        <title>Massive expansion of Ubiquitination-related gene families within the Chlamydiae.</title>
        <authorList>
            <person name="Domman D."/>
            <person name="Collingro A."/>
            <person name="Lagkouvardos I."/>
            <person name="Gehre L."/>
            <person name="Weinmaier T."/>
            <person name="Rattei T."/>
            <person name="Subtil A."/>
            <person name="Horn M."/>
        </authorList>
    </citation>
    <scope>NUCLEOTIDE SEQUENCE [LARGE SCALE GENOMIC DNA]</scope>
    <source>
        <strain evidence="10 11">OEW1</strain>
    </source>
</reference>
<name>A0A0C1E863_9BACT</name>
<proteinExistence type="inferred from homology"/>
<keyword evidence="7 8" id="KW-0472">Membrane</keyword>
<comment type="caution">
    <text evidence="10">The sequence shown here is derived from an EMBL/GenBank/DDBJ whole genome shotgun (WGS) entry which is preliminary data.</text>
</comment>
<sequence>MMNQEYTSYAPNELEVQVKHNPAKRLFDIFFSLSALFVCVPLFIIVAISIKLSSRGPVFFSHERIGRGGKPFKCYKFRTMYPDAEVRLKEMLVICPKTREEWNQSHKLKDDPRVTPLGSFLRKTSLDEFPQFWNVLKGDLSVVGPRPVVQDEIAKHYGVKAADILRLRPGITGPWQVSGRSDVSYDTRIMLDQKYVEDQSIILDLKLIAKTIPAIFTSKGAY</sequence>
<dbReference type="PANTHER" id="PTHR30576:SF4">
    <property type="entry name" value="UNDECAPRENYL-PHOSPHATE GALACTOSE PHOSPHOTRANSFERASE"/>
    <property type="match status" value="1"/>
</dbReference>
<keyword evidence="3" id="KW-1003">Cell membrane</keyword>
<evidence type="ECO:0000256" key="5">
    <source>
        <dbReference type="ARBA" id="ARBA00022692"/>
    </source>
</evidence>
<evidence type="ECO:0000256" key="7">
    <source>
        <dbReference type="ARBA" id="ARBA00023136"/>
    </source>
</evidence>
<feature type="transmembrane region" description="Helical" evidence="8">
    <location>
        <begin position="29"/>
        <end position="50"/>
    </location>
</feature>
<evidence type="ECO:0000259" key="9">
    <source>
        <dbReference type="Pfam" id="PF02397"/>
    </source>
</evidence>